<dbReference type="Proteomes" id="UP000193450">
    <property type="component" value="Chromosome"/>
</dbReference>
<dbReference type="InterPro" id="IPR007420">
    <property type="entry name" value="DUF465"/>
</dbReference>
<dbReference type="OrthoDB" id="5740594at2"/>
<evidence type="ECO:0000313" key="1">
    <source>
        <dbReference type="EMBL" id="ARN73738.1"/>
    </source>
</evidence>
<proteinExistence type="predicted"/>
<keyword evidence="2" id="KW-1185">Reference proteome</keyword>
<organism evidence="1 2">
    <name type="scientific">Oceanicoccus sagamiensis</name>
    <dbReference type="NCBI Taxonomy" id="716816"/>
    <lineage>
        <taxon>Bacteria</taxon>
        <taxon>Pseudomonadati</taxon>
        <taxon>Pseudomonadota</taxon>
        <taxon>Gammaproteobacteria</taxon>
        <taxon>Cellvibrionales</taxon>
        <taxon>Spongiibacteraceae</taxon>
        <taxon>Oceanicoccus</taxon>
    </lineage>
</organism>
<evidence type="ECO:0008006" key="3">
    <source>
        <dbReference type="Google" id="ProtNLM"/>
    </source>
</evidence>
<dbReference type="STRING" id="716816.BST96_06185"/>
<dbReference type="InterPro" id="IPR038444">
    <property type="entry name" value="DUF465_sf"/>
</dbReference>
<dbReference type="AlphaFoldDB" id="A0A1X9N6L5"/>
<evidence type="ECO:0000313" key="2">
    <source>
        <dbReference type="Proteomes" id="UP000193450"/>
    </source>
</evidence>
<dbReference type="Gene3D" id="6.10.280.50">
    <property type="match status" value="1"/>
</dbReference>
<dbReference type="KEGG" id="osg:BST96_06185"/>
<reference evidence="1 2" key="1">
    <citation type="submission" date="2016-11" db="EMBL/GenBank/DDBJ databases">
        <title>Trade-off between light-utilization and light-protection in marine flavobacteria.</title>
        <authorList>
            <person name="Kumagai Y."/>
        </authorList>
    </citation>
    <scope>NUCLEOTIDE SEQUENCE [LARGE SCALE GENOMIC DNA]</scope>
    <source>
        <strain evidence="1 2">NBRC 107125</strain>
    </source>
</reference>
<dbReference type="Pfam" id="PF04325">
    <property type="entry name" value="DUF465"/>
    <property type="match status" value="1"/>
</dbReference>
<dbReference type="EMBL" id="CP019343">
    <property type="protein sequence ID" value="ARN73738.1"/>
    <property type="molecule type" value="Genomic_DNA"/>
</dbReference>
<name>A0A1X9N6L5_9GAMM</name>
<protein>
    <recommendedName>
        <fullName evidence="3">DUF465 domain-containing protein</fullName>
    </recommendedName>
</protein>
<dbReference type="RefSeq" id="WP_085757854.1">
    <property type="nucleotide sequence ID" value="NZ_CP019343.1"/>
</dbReference>
<sequence>MENSEIPSLGSQLLALRTEHRMLDVEILRLQEFPYIDQLQLQRLKRQKLRLKQNIERIKAMMIPDLDA</sequence>
<accession>A0A1X9N6L5</accession>
<gene>
    <name evidence="1" type="ORF">BST96_06185</name>
</gene>